<name>A0ABY8WVW6_9BACT</name>
<reference evidence="2 3" key="1">
    <citation type="journal article" date="2023" name="Cell">
        <title>Genetic manipulation of Patescibacteria provides mechanistic insights into microbial dark matter and the epibiotic lifestyle.</title>
        <authorList>
            <person name="Wang Y."/>
            <person name="Gallagher L.A."/>
            <person name="Andrade P.A."/>
            <person name="Liu A."/>
            <person name="Humphreys I.R."/>
            <person name="Turkarslan S."/>
            <person name="Cutler K.J."/>
            <person name="Arrieta-Ortiz M.L."/>
            <person name="Li Y."/>
            <person name="Radey M.C."/>
            <person name="McLean J.S."/>
            <person name="Cong Q."/>
            <person name="Baker D."/>
            <person name="Baliga N.S."/>
            <person name="Peterson S.B."/>
            <person name="Mougous J.D."/>
        </authorList>
    </citation>
    <scope>NUCLEOTIDE SEQUENCE [LARGE SCALE GENOMIC DNA]</scope>
    <source>
        <strain evidence="2 3">ML1</strain>
    </source>
</reference>
<evidence type="ECO:0000256" key="1">
    <source>
        <dbReference type="SAM" id="Phobius"/>
    </source>
</evidence>
<dbReference type="RefSeq" id="WP_376753945.1">
    <property type="nucleotide sequence ID" value="NZ_CP124550.1"/>
</dbReference>
<sequence length="200" mass="21289">MKGFDWRRGLLSLTGLKRLIRQPQYVVLSIVVAFLFSIVIYGLIHINFYGSLLLSSLPIVDKLALIGQLIAALARDAFTTSAGFLIILISLLQGVAIAAIVFDAKHNRANDKQLASRQTATSGITAVAAALGLGCVPCGTSLILPIVTLFFSGAAATTAAHIANSLVLIVALCLSIWSLARSGYIVYIHTELTQQKESHA</sequence>
<feature type="transmembrane region" description="Helical" evidence="1">
    <location>
        <begin position="159"/>
        <end position="180"/>
    </location>
</feature>
<organism evidence="2 3">
    <name type="scientific">Candidatus Southlakia epibionticum</name>
    <dbReference type="NCBI Taxonomy" id="3043284"/>
    <lineage>
        <taxon>Bacteria</taxon>
        <taxon>Candidatus Saccharimonadota</taxon>
        <taxon>Candidatus Saccharimonadia</taxon>
        <taxon>Candidatus Saccharimonadales</taxon>
        <taxon>Candidatus Saccharimonadaceae</taxon>
        <taxon>Candidatus Southlakia</taxon>
    </lineage>
</organism>
<dbReference type="EMBL" id="CP124550">
    <property type="protein sequence ID" value="WIO46418.1"/>
    <property type="molecule type" value="Genomic_DNA"/>
</dbReference>
<proteinExistence type="predicted"/>
<feature type="transmembrane region" description="Helical" evidence="1">
    <location>
        <begin position="25"/>
        <end position="48"/>
    </location>
</feature>
<dbReference type="Proteomes" id="UP001177295">
    <property type="component" value="Chromosome"/>
</dbReference>
<keyword evidence="1" id="KW-0472">Membrane</keyword>
<protein>
    <submittedName>
        <fullName evidence="2">Uncharacterized protein</fullName>
    </submittedName>
</protein>
<evidence type="ECO:0000313" key="2">
    <source>
        <dbReference type="EMBL" id="WIO46418.1"/>
    </source>
</evidence>
<keyword evidence="3" id="KW-1185">Reference proteome</keyword>
<feature type="transmembrane region" description="Helical" evidence="1">
    <location>
        <begin position="82"/>
        <end position="102"/>
    </location>
</feature>
<feature type="transmembrane region" description="Helical" evidence="1">
    <location>
        <begin position="123"/>
        <end position="147"/>
    </location>
</feature>
<accession>A0ABY8WVW6</accession>
<keyword evidence="1" id="KW-0812">Transmembrane</keyword>
<evidence type="ECO:0000313" key="3">
    <source>
        <dbReference type="Proteomes" id="UP001177295"/>
    </source>
</evidence>
<keyword evidence="1" id="KW-1133">Transmembrane helix</keyword>
<gene>
    <name evidence="2" type="ORF">SEML1_0821</name>
</gene>